<dbReference type="EMBL" id="LAZR01000606">
    <property type="protein sequence ID" value="KKN62946.1"/>
    <property type="molecule type" value="Genomic_DNA"/>
</dbReference>
<evidence type="ECO:0000313" key="1">
    <source>
        <dbReference type="EMBL" id="KKN62946.1"/>
    </source>
</evidence>
<accession>A0A0F9UP13</accession>
<name>A0A0F9UP13_9ZZZZ</name>
<organism evidence="1">
    <name type="scientific">marine sediment metagenome</name>
    <dbReference type="NCBI Taxonomy" id="412755"/>
    <lineage>
        <taxon>unclassified sequences</taxon>
        <taxon>metagenomes</taxon>
        <taxon>ecological metagenomes</taxon>
    </lineage>
</organism>
<gene>
    <name evidence="1" type="ORF">LCGC14_0506560</name>
</gene>
<sequence length="72" mass="8478">MTKLLSDYQMTDEELLRCINDMLSTSYDKLSRVPLDALRRVWIILEITYLINTHNVKVFMCEAEDIHDTANN</sequence>
<dbReference type="AlphaFoldDB" id="A0A0F9UP13"/>
<reference evidence="1" key="1">
    <citation type="journal article" date="2015" name="Nature">
        <title>Complex archaea that bridge the gap between prokaryotes and eukaryotes.</title>
        <authorList>
            <person name="Spang A."/>
            <person name="Saw J.H."/>
            <person name="Jorgensen S.L."/>
            <person name="Zaremba-Niedzwiedzka K."/>
            <person name="Martijn J."/>
            <person name="Lind A.E."/>
            <person name="van Eijk R."/>
            <person name="Schleper C."/>
            <person name="Guy L."/>
            <person name="Ettema T.J."/>
        </authorList>
    </citation>
    <scope>NUCLEOTIDE SEQUENCE</scope>
</reference>
<proteinExistence type="predicted"/>
<comment type="caution">
    <text evidence="1">The sequence shown here is derived from an EMBL/GenBank/DDBJ whole genome shotgun (WGS) entry which is preliminary data.</text>
</comment>
<protein>
    <submittedName>
        <fullName evidence="1">Uncharacterized protein</fullName>
    </submittedName>
</protein>